<feature type="binding site" evidence="5">
    <location>
        <position position="71"/>
    </location>
    <ligand>
        <name>Mg(2+)</name>
        <dbReference type="ChEBI" id="CHEBI:18420"/>
        <label>2</label>
    </ligand>
</feature>
<evidence type="ECO:0000256" key="4">
    <source>
        <dbReference type="ARBA" id="ARBA00022842"/>
    </source>
</evidence>
<feature type="binding site" evidence="5">
    <location>
        <position position="71"/>
    </location>
    <ligand>
        <name>Mg(2+)</name>
        <dbReference type="ChEBI" id="CHEBI:18420"/>
        <label>1</label>
    </ligand>
</feature>
<reference evidence="6 7" key="1">
    <citation type="journal article" date="2019" name="Proc. Natl. Acad. Sci. U.S.A.">
        <title>Exaggeration and cooption of innate immunity for social defense.</title>
        <authorList>
            <person name="Kutsukake M."/>
            <person name="Moriyama M."/>
            <person name="Shigenobu S."/>
            <person name="Meng X.-Y."/>
            <person name="Nikoh N."/>
            <person name="Noda C."/>
            <person name="Kobayashi S."/>
            <person name="Fukatsu T."/>
        </authorList>
    </citation>
    <scope>NUCLEOTIDE SEQUENCE [LARGE SCALE GENOMIC DNA]</scope>
    <source>
        <strain evidence="6 7">Nmo</strain>
    </source>
</reference>
<keyword evidence="5" id="KW-0963">Cytoplasm</keyword>
<dbReference type="InterPro" id="IPR008162">
    <property type="entry name" value="Pyrophosphatase"/>
</dbReference>
<dbReference type="Pfam" id="PF00719">
    <property type="entry name" value="Pyrophosphatase"/>
    <property type="match status" value="1"/>
</dbReference>
<feature type="binding site" evidence="5">
    <location>
        <position position="30"/>
    </location>
    <ligand>
        <name>substrate</name>
    </ligand>
</feature>
<evidence type="ECO:0000256" key="1">
    <source>
        <dbReference type="ARBA" id="ARBA00001946"/>
    </source>
</evidence>
<accession>A0A455T9R9</accession>
<keyword evidence="3 5" id="KW-0378">Hydrolase</keyword>
<keyword evidence="4 5" id="KW-0460">Magnesium</keyword>
<dbReference type="Gene3D" id="3.90.80.10">
    <property type="entry name" value="Inorganic pyrophosphatase"/>
    <property type="match status" value="1"/>
</dbReference>
<evidence type="ECO:0000256" key="5">
    <source>
        <dbReference type="HAMAP-Rule" id="MF_00209"/>
    </source>
</evidence>
<dbReference type="HAMAP" id="MF_00209">
    <property type="entry name" value="Inorganic_PPase"/>
    <property type="match status" value="1"/>
</dbReference>
<dbReference type="SUPFAM" id="SSF50324">
    <property type="entry name" value="Inorganic pyrophosphatase"/>
    <property type="match status" value="1"/>
</dbReference>
<dbReference type="GO" id="GO:0000287">
    <property type="term" value="F:magnesium ion binding"/>
    <property type="evidence" value="ECO:0007669"/>
    <property type="project" value="UniProtKB-UniRule"/>
</dbReference>
<feature type="binding site" evidence="5">
    <location>
        <position position="56"/>
    </location>
    <ligand>
        <name>substrate</name>
    </ligand>
</feature>
<comment type="subcellular location">
    <subcellularLocation>
        <location evidence="5">Cytoplasm</location>
    </subcellularLocation>
</comment>
<dbReference type="OrthoDB" id="5187599at2"/>
<dbReference type="GO" id="GO:0005737">
    <property type="term" value="C:cytoplasm"/>
    <property type="evidence" value="ECO:0007669"/>
    <property type="project" value="UniProtKB-SubCell"/>
</dbReference>
<gene>
    <name evidence="5 6" type="primary">ppa</name>
    <name evidence="6" type="ORF">BUCNMO_069</name>
</gene>
<dbReference type="InterPro" id="IPR036649">
    <property type="entry name" value="Pyrophosphatase_sf"/>
</dbReference>
<dbReference type="CDD" id="cd00412">
    <property type="entry name" value="pyrophosphatase"/>
    <property type="match status" value="1"/>
</dbReference>
<sequence length="179" mass="20403">MNFCNVLSGKNIPEDIFVIIEISSNSNPVKYEIEKKTGILFVNRFINTKMLYPCNYGYINNTLSLDNDPLDVVVIAPYSLNPGSVIQCNPIGILKMIDESGDDFKIIGVPHSSVTTEYETIKDILDLSNNLKDQIIHFFTHYKDLEKGKWTKILGWDNSHTAKKEIVNSIERYINSLKK</sequence>
<proteinExistence type="inferred from homology"/>
<dbReference type="RefSeq" id="WP_158344571.1">
    <property type="nucleotide sequence ID" value="NZ_AP019379.1"/>
</dbReference>
<comment type="catalytic activity">
    <reaction evidence="5">
        <text>diphosphate + H2O = 2 phosphate + H(+)</text>
        <dbReference type="Rhea" id="RHEA:24576"/>
        <dbReference type="ChEBI" id="CHEBI:15377"/>
        <dbReference type="ChEBI" id="CHEBI:15378"/>
        <dbReference type="ChEBI" id="CHEBI:33019"/>
        <dbReference type="ChEBI" id="CHEBI:43474"/>
        <dbReference type="EC" id="3.6.1.1"/>
    </reaction>
</comment>
<comment type="cofactor">
    <cofactor evidence="1 5">
        <name>Mg(2+)</name>
        <dbReference type="ChEBI" id="CHEBI:18420"/>
    </cofactor>
</comment>
<evidence type="ECO:0000313" key="7">
    <source>
        <dbReference type="Proteomes" id="UP000317544"/>
    </source>
</evidence>
<keyword evidence="2 5" id="KW-0479">Metal-binding</keyword>
<dbReference type="PROSITE" id="PS00387">
    <property type="entry name" value="PPASE"/>
    <property type="match status" value="1"/>
</dbReference>
<comment type="similarity">
    <text evidence="5">Belongs to the PPase family.</text>
</comment>
<dbReference type="GO" id="GO:0006796">
    <property type="term" value="P:phosphate-containing compound metabolic process"/>
    <property type="evidence" value="ECO:0007669"/>
    <property type="project" value="InterPro"/>
</dbReference>
<name>A0A455T9R9_9GAMM</name>
<dbReference type="EMBL" id="AP019379">
    <property type="protein sequence ID" value="BBI01088.1"/>
    <property type="molecule type" value="Genomic_DNA"/>
</dbReference>
<feature type="binding site" evidence="5">
    <location>
        <position position="66"/>
    </location>
    <ligand>
        <name>Mg(2+)</name>
        <dbReference type="ChEBI" id="CHEBI:18420"/>
        <label>1</label>
    </ligand>
</feature>
<feature type="binding site" evidence="5">
    <location>
        <position position="44"/>
    </location>
    <ligand>
        <name>substrate</name>
    </ligand>
</feature>
<feature type="binding site" evidence="5">
    <location>
        <position position="142"/>
    </location>
    <ligand>
        <name>substrate</name>
    </ligand>
</feature>
<keyword evidence="7" id="KW-1185">Reference proteome</keyword>
<feature type="binding site" evidence="5">
    <location>
        <position position="103"/>
    </location>
    <ligand>
        <name>Mg(2+)</name>
        <dbReference type="ChEBI" id="CHEBI:18420"/>
        <label>1</label>
    </ligand>
</feature>
<dbReference type="Proteomes" id="UP000317544">
    <property type="component" value="Chromosome"/>
</dbReference>
<dbReference type="GO" id="GO:0004427">
    <property type="term" value="F:inorganic diphosphate phosphatase activity"/>
    <property type="evidence" value="ECO:0007669"/>
    <property type="project" value="UniProtKB-UniRule"/>
</dbReference>
<dbReference type="PANTHER" id="PTHR10286">
    <property type="entry name" value="INORGANIC PYROPHOSPHATASE"/>
    <property type="match status" value="1"/>
</dbReference>
<dbReference type="NCBIfam" id="NF002317">
    <property type="entry name" value="PRK01250.1"/>
    <property type="match status" value="1"/>
</dbReference>
<evidence type="ECO:0000313" key="6">
    <source>
        <dbReference type="EMBL" id="BBI01088.1"/>
    </source>
</evidence>
<protein>
    <recommendedName>
        <fullName evidence="5">Inorganic pyrophosphatase</fullName>
        <ecNumber evidence="5">3.6.1.1</ecNumber>
    </recommendedName>
    <alternativeName>
        <fullName evidence="5">Pyrophosphate phospho-hydrolase</fullName>
        <shortName evidence="5">PPase</shortName>
    </alternativeName>
</protein>
<comment type="function">
    <text evidence="5">Catalyzes the hydrolysis of inorganic pyrophosphate (PPi) forming two phosphate ions.</text>
</comment>
<comment type="subunit">
    <text evidence="5">Homohexamer.</text>
</comment>
<dbReference type="EC" id="3.6.1.1" evidence="5"/>
<evidence type="ECO:0000256" key="3">
    <source>
        <dbReference type="ARBA" id="ARBA00022801"/>
    </source>
</evidence>
<organism evidence="6 7">
    <name type="scientific">Buchnera aphidicola</name>
    <name type="common">Nipponaphis monzeni</name>
    <dbReference type="NCBI Taxonomy" id="2495405"/>
    <lineage>
        <taxon>Bacteria</taxon>
        <taxon>Pseudomonadati</taxon>
        <taxon>Pseudomonadota</taxon>
        <taxon>Gammaproteobacteria</taxon>
        <taxon>Enterobacterales</taxon>
        <taxon>Erwiniaceae</taxon>
        <taxon>Buchnera</taxon>
    </lineage>
</organism>
<dbReference type="AlphaFoldDB" id="A0A455T9R9"/>
<evidence type="ECO:0000256" key="2">
    <source>
        <dbReference type="ARBA" id="ARBA00022723"/>
    </source>
</evidence>